<comment type="caution">
    <text evidence="3">The sequence shown here is derived from an EMBL/GenBank/DDBJ whole genome shotgun (WGS) entry which is preliminary data.</text>
</comment>
<dbReference type="InterPro" id="IPR046520">
    <property type="entry name" value="DUF6697"/>
</dbReference>
<dbReference type="EMBL" id="JARKIF010000016">
    <property type="protein sequence ID" value="KAJ7621270.1"/>
    <property type="molecule type" value="Genomic_DNA"/>
</dbReference>
<gene>
    <name evidence="3" type="ORF">FB45DRAFT_799086</name>
</gene>
<proteinExistence type="predicted"/>
<feature type="compositionally biased region" description="Basic and acidic residues" evidence="1">
    <location>
        <begin position="428"/>
        <end position="448"/>
    </location>
</feature>
<dbReference type="AlphaFoldDB" id="A0AAD7FFL3"/>
<sequence length="499" mass="55787">MHPSSPEHGGPEVKPKLSPSPDAKIPDASNDSSEVAILRRLLAEKSRESLDLEIKLLKALKKVDHLEAQNKRLEGELRRHKIHKHEANRKKVQSPSGTFLAKQEPLEREVIMLLESESEDERPKPQTERLQTQLPDLSSEATEARAVSPVVENSEELEEPTKPPRDAWASIPDSAVPAGVKDEDEVIDVIIKAENDGEPDLLKRVYLIKSEDGNFDIWNVDAFGLAPAIEVDEKYNRGFSRKVISDAFGGGHQTCNHNWGKPGKMAFCTYNRSWNNALPPRPGAHGMGFFGLSGASGEPMNFFVGEGTNDWRLAGTYTYQRWGEIAPHHINLLPPGVLNEWVTGTLKTKSGHEWVEDVNKTLPATRKIPFAYEGISQALHDGRLTIPFVILQCVAYPEDVFERLLESEKHPKPKGEVTTGGKRRRVKKESGTPKKVLKTRERQVKKEEDFGEEQESDGYEEGPEGSDSDEYATPVSRRVSTLPKRASPRRATRAESVEL</sequence>
<protein>
    <recommendedName>
        <fullName evidence="2">DUF6697 domain-containing protein</fullName>
    </recommendedName>
</protein>
<accession>A0AAD7FFL3</accession>
<feature type="domain" description="DUF6697" evidence="2">
    <location>
        <begin position="239"/>
        <end position="406"/>
    </location>
</feature>
<dbReference type="Pfam" id="PF20411">
    <property type="entry name" value="DUF6697"/>
    <property type="match status" value="1"/>
</dbReference>
<feature type="region of interest" description="Disordered" evidence="1">
    <location>
        <begin position="1"/>
        <end position="32"/>
    </location>
</feature>
<evidence type="ECO:0000313" key="3">
    <source>
        <dbReference type="EMBL" id="KAJ7621270.1"/>
    </source>
</evidence>
<keyword evidence="4" id="KW-1185">Reference proteome</keyword>
<evidence type="ECO:0000256" key="1">
    <source>
        <dbReference type="SAM" id="MobiDB-lite"/>
    </source>
</evidence>
<feature type="compositionally biased region" description="Acidic residues" evidence="1">
    <location>
        <begin position="449"/>
        <end position="470"/>
    </location>
</feature>
<feature type="region of interest" description="Disordered" evidence="1">
    <location>
        <begin position="411"/>
        <end position="499"/>
    </location>
</feature>
<evidence type="ECO:0000259" key="2">
    <source>
        <dbReference type="Pfam" id="PF20411"/>
    </source>
</evidence>
<dbReference type="Proteomes" id="UP001221142">
    <property type="component" value="Unassembled WGS sequence"/>
</dbReference>
<organism evidence="3 4">
    <name type="scientific">Roridomyces roridus</name>
    <dbReference type="NCBI Taxonomy" id="1738132"/>
    <lineage>
        <taxon>Eukaryota</taxon>
        <taxon>Fungi</taxon>
        <taxon>Dikarya</taxon>
        <taxon>Basidiomycota</taxon>
        <taxon>Agaricomycotina</taxon>
        <taxon>Agaricomycetes</taxon>
        <taxon>Agaricomycetidae</taxon>
        <taxon>Agaricales</taxon>
        <taxon>Marasmiineae</taxon>
        <taxon>Mycenaceae</taxon>
        <taxon>Roridomyces</taxon>
    </lineage>
</organism>
<feature type="compositionally biased region" description="Basic residues" evidence="1">
    <location>
        <begin position="78"/>
        <end position="92"/>
    </location>
</feature>
<feature type="compositionally biased region" description="Polar residues" evidence="1">
    <location>
        <begin position="128"/>
        <end position="141"/>
    </location>
</feature>
<evidence type="ECO:0000313" key="4">
    <source>
        <dbReference type="Proteomes" id="UP001221142"/>
    </source>
</evidence>
<reference evidence="3" key="1">
    <citation type="submission" date="2023-03" db="EMBL/GenBank/DDBJ databases">
        <title>Massive genome expansion in bonnet fungi (Mycena s.s.) driven by repeated elements and novel gene families across ecological guilds.</title>
        <authorList>
            <consortium name="Lawrence Berkeley National Laboratory"/>
            <person name="Harder C.B."/>
            <person name="Miyauchi S."/>
            <person name="Viragh M."/>
            <person name="Kuo A."/>
            <person name="Thoen E."/>
            <person name="Andreopoulos B."/>
            <person name="Lu D."/>
            <person name="Skrede I."/>
            <person name="Drula E."/>
            <person name="Henrissat B."/>
            <person name="Morin E."/>
            <person name="Kohler A."/>
            <person name="Barry K."/>
            <person name="LaButti K."/>
            <person name="Morin E."/>
            <person name="Salamov A."/>
            <person name="Lipzen A."/>
            <person name="Mereny Z."/>
            <person name="Hegedus B."/>
            <person name="Baldrian P."/>
            <person name="Stursova M."/>
            <person name="Weitz H."/>
            <person name="Taylor A."/>
            <person name="Grigoriev I.V."/>
            <person name="Nagy L.G."/>
            <person name="Martin F."/>
            <person name="Kauserud H."/>
        </authorList>
    </citation>
    <scope>NUCLEOTIDE SEQUENCE</scope>
    <source>
        <strain evidence="3">9284</strain>
    </source>
</reference>
<feature type="region of interest" description="Disordered" evidence="1">
    <location>
        <begin position="72"/>
        <end position="98"/>
    </location>
</feature>
<feature type="region of interest" description="Disordered" evidence="1">
    <location>
        <begin position="116"/>
        <end position="172"/>
    </location>
</feature>
<name>A0AAD7FFL3_9AGAR</name>